<dbReference type="Gene3D" id="3.10.20.90">
    <property type="entry name" value="Phosphatidylinositol 3-kinase Catalytic Subunit, Chain A, domain 1"/>
    <property type="match status" value="1"/>
</dbReference>
<evidence type="ECO:0000313" key="4">
    <source>
        <dbReference type="WBParaSite" id="Csp11.Scaffold629.g13809.t1"/>
    </source>
</evidence>
<dbReference type="InterPro" id="IPR029071">
    <property type="entry name" value="Ubiquitin-like_domsf"/>
</dbReference>
<dbReference type="Pfam" id="PF00788">
    <property type="entry name" value="RA"/>
    <property type="match status" value="1"/>
</dbReference>
<dbReference type="FunFam" id="3.10.20.90:FF:000512">
    <property type="entry name" value="Phosphoinositide phospholipase C"/>
    <property type="match status" value="1"/>
</dbReference>
<accession>A0A1I7U150</accession>
<feature type="domain" description="Ras-associating" evidence="2">
    <location>
        <begin position="117"/>
        <end position="215"/>
    </location>
</feature>
<dbReference type="InterPro" id="IPR000159">
    <property type="entry name" value="RA_dom"/>
</dbReference>
<dbReference type="Proteomes" id="UP000095282">
    <property type="component" value="Unplaced"/>
</dbReference>
<dbReference type="CDD" id="cd01780">
    <property type="entry name" value="RA2_PLC-epsilon"/>
    <property type="match status" value="1"/>
</dbReference>
<reference evidence="4" key="1">
    <citation type="submission" date="2016-11" db="UniProtKB">
        <authorList>
            <consortium name="WormBaseParasite"/>
        </authorList>
    </citation>
    <scope>IDENTIFICATION</scope>
</reference>
<dbReference type="PROSITE" id="PS50200">
    <property type="entry name" value="RA"/>
    <property type="match status" value="1"/>
</dbReference>
<protein>
    <submittedName>
        <fullName evidence="4">Ras-associating domain-containing protein</fullName>
    </submittedName>
</protein>
<organism evidence="3 4">
    <name type="scientific">Caenorhabditis tropicalis</name>
    <dbReference type="NCBI Taxonomy" id="1561998"/>
    <lineage>
        <taxon>Eukaryota</taxon>
        <taxon>Metazoa</taxon>
        <taxon>Ecdysozoa</taxon>
        <taxon>Nematoda</taxon>
        <taxon>Chromadorea</taxon>
        <taxon>Rhabditida</taxon>
        <taxon>Rhabditina</taxon>
        <taxon>Rhabditomorpha</taxon>
        <taxon>Rhabditoidea</taxon>
        <taxon>Rhabditidae</taxon>
        <taxon>Peloderinae</taxon>
        <taxon>Caenorhabditis</taxon>
    </lineage>
</organism>
<dbReference type="AlphaFoldDB" id="A0A1I7U150"/>
<sequence>MKSSEHSDSLLKGEIGEISTDTTDEQSSTPLWEWLFRKYVDPSSRAWITSIIKSGTSGSSTSVSPSPLIKDGHVKSASSNQLHGRSLDTDAFGEHLEVSEGLNPRARSMGDTFLVCVHNVSEDQPYAILRAGINSTAADIIRQVFVKARRPNVDDAEYVLIEEICDDSKLNQGQMTPKYPNKNSTSRVLGPNENVWKAQSRWKSTGRFVLENRKDTVHATLEKVRSFISKLEAAKASMDPRHE</sequence>
<feature type="region of interest" description="Disordered" evidence="1">
    <location>
        <begin position="1"/>
        <end position="25"/>
    </location>
</feature>
<name>A0A1I7U150_9PELO</name>
<dbReference type="WBParaSite" id="Csp11.Scaffold629.g13809.t1">
    <property type="protein sequence ID" value="Csp11.Scaffold629.g13809.t1"/>
    <property type="gene ID" value="Csp11.Scaffold629.g13809"/>
</dbReference>
<dbReference type="eggNOG" id="ENOG502SCRJ">
    <property type="taxonomic scope" value="Eukaryota"/>
</dbReference>
<dbReference type="InterPro" id="IPR028398">
    <property type="entry name" value="PLC-epsilon1_RA2"/>
</dbReference>
<evidence type="ECO:0000259" key="2">
    <source>
        <dbReference type="PROSITE" id="PS50200"/>
    </source>
</evidence>
<dbReference type="SMART" id="SM00314">
    <property type="entry name" value="RA"/>
    <property type="match status" value="1"/>
</dbReference>
<proteinExistence type="predicted"/>
<dbReference type="SUPFAM" id="SSF54236">
    <property type="entry name" value="Ubiquitin-like"/>
    <property type="match status" value="1"/>
</dbReference>
<keyword evidence="3" id="KW-1185">Reference proteome</keyword>
<evidence type="ECO:0000256" key="1">
    <source>
        <dbReference type="SAM" id="MobiDB-lite"/>
    </source>
</evidence>
<feature type="compositionally biased region" description="Basic and acidic residues" evidence="1">
    <location>
        <begin position="1"/>
        <end position="15"/>
    </location>
</feature>
<evidence type="ECO:0000313" key="3">
    <source>
        <dbReference type="Proteomes" id="UP000095282"/>
    </source>
</evidence>
<dbReference type="GO" id="GO:0007165">
    <property type="term" value="P:signal transduction"/>
    <property type="evidence" value="ECO:0007669"/>
    <property type="project" value="InterPro"/>
</dbReference>
<dbReference type="STRING" id="1561998.A0A1I7U150"/>